<dbReference type="OrthoDB" id="291007at2759"/>
<feature type="active site" evidence="2">
    <location>
        <position position="175"/>
    </location>
</feature>
<organism evidence="7">
    <name type="scientific">Anisakis simplex</name>
    <name type="common">Herring worm</name>
    <dbReference type="NCBI Taxonomy" id="6269"/>
    <lineage>
        <taxon>Eukaryota</taxon>
        <taxon>Metazoa</taxon>
        <taxon>Ecdysozoa</taxon>
        <taxon>Nematoda</taxon>
        <taxon>Chromadorea</taxon>
        <taxon>Rhabditida</taxon>
        <taxon>Spirurina</taxon>
        <taxon>Ascaridomorpha</taxon>
        <taxon>Ascaridoidea</taxon>
        <taxon>Anisakidae</taxon>
        <taxon>Anisakis</taxon>
        <taxon>Anisakis simplex complex</taxon>
    </lineage>
</organism>
<evidence type="ECO:0000256" key="2">
    <source>
        <dbReference type="PROSITE-ProRule" id="PRU01211"/>
    </source>
</evidence>
<dbReference type="InterPro" id="IPR006026">
    <property type="entry name" value="Peptidase_Metallo"/>
</dbReference>
<keyword evidence="2 3" id="KW-0479">Metal-binding</keyword>
<dbReference type="PANTHER" id="PTHR10127:SF897">
    <property type="entry name" value="ZINC METALLOPROTEINASE NAS-15"/>
    <property type="match status" value="1"/>
</dbReference>
<dbReference type="EC" id="3.4.24.-" evidence="3"/>
<accession>A0A0M3IZP2</accession>
<feature type="signal peptide" evidence="3">
    <location>
        <begin position="1"/>
        <end position="17"/>
    </location>
</feature>
<sequence length="206" mass="23190">MFTVLWFVALTASVIDAEELQFNHMVPDTETSLTVEDFRLAKDLPNISPPNDSEMYYAHRFEGDIDDPYMTSAVASGVPMNASIGSAVYGNAIRDRRRRWPSGRVPYTISSQFNQKARATIAAAMEDYKKHTCIHWTPKSSSDNDYVHIVPGQGCGQQKLNLGQGCLYKGIIMHEMMHASGFQHEQCLSLFLRHQLKSLLGFTSRI</sequence>
<feature type="binding site" evidence="2">
    <location>
        <position position="184"/>
    </location>
    <ligand>
        <name>Zn(2+)</name>
        <dbReference type="ChEBI" id="CHEBI:29105"/>
        <note>catalytic</note>
    </ligand>
</feature>
<keyword evidence="2 3" id="KW-0482">Metalloprotease</keyword>
<evidence type="ECO:0000313" key="7">
    <source>
        <dbReference type="WBParaSite" id="ASIM_0000072501-mRNA-1"/>
    </source>
</evidence>
<keyword evidence="2 3" id="KW-0378">Hydrolase</keyword>
<evidence type="ECO:0000313" key="5">
    <source>
        <dbReference type="EMBL" id="VDK17914.1"/>
    </source>
</evidence>
<evidence type="ECO:0000256" key="1">
    <source>
        <dbReference type="ARBA" id="ARBA00023157"/>
    </source>
</evidence>
<evidence type="ECO:0000313" key="6">
    <source>
        <dbReference type="Proteomes" id="UP000267096"/>
    </source>
</evidence>
<proteinExistence type="predicted"/>
<dbReference type="WBParaSite" id="ASIM_0000072501-mRNA-1">
    <property type="protein sequence ID" value="ASIM_0000072501-mRNA-1"/>
    <property type="gene ID" value="ASIM_0000072501"/>
</dbReference>
<dbReference type="InterPro" id="IPR001506">
    <property type="entry name" value="Peptidase_M12A"/>
</dbReference>
<feature type="binding site" evidence="2">
    <location>
        <position position="174"/>
    </location>
    <ligand>
        <name>Zn(2+)</name>
        <dbReference type="ChEBI" id="CHEBI:29105"/>
        <note>catalytic</note>
    </ligand>
</feature>
<comment type="cofactor">
    <cofactor evidence="2 3">
        <name>Zn(2+)</name>
        <dbReference type="ChEBI" id="CHEBI:29105"/>
    </cofactor>
    <text evidence="2 3">Binds 1 zinc ion per subunit.</text>
</comment>
<keyword evidence="1" id="KW-1015">Disulfide bond</keyword>
<feature type="chain" id="PRO_5043073111" description="Metalloendopeptidase" evidence="3">
    <location>
        <begin position="18"/>
        <end position="206"/>
    </location>
</feature>
<dbReference type="Gene3D" id="3.40.390.10">
    <property type="entry name" value="Collagenase (Catalytic Domain)"/>
    <property type="match status" value="1"/>
</dbReference>
<dbReference type="SMART" id="SM00235">
    <property type="entry name" value="ZnMc"/>
    <property type="match status" value="1"/>
</dbReference>
<keyword evidence="2 3" id="KW-0862">Zinc</keyword>
<reference evidence="5 6" key="2">
    <citation type="submission" date="2018-11" db="EMBL/GenBank/DDBJ databases">
        <authorList>
            <consortium name="Pathogen Informatics"/>
        </authorList>
    </citation>
    <scope>NUCLEOTIDE SEQUENCE [LARGE SCALE GENOMIC DNA]</scope>
</reference>
<protein>
    <recommendedName>
        <fullName evidence="3">Metalloendopeptidase</fullName>
        <ecNumber evidence="3">3.4.24.-</ecNumber>
    </recommendedName>
</protein>
<dbReference type="Proteomes" id="UP000267096">
    <property type="component" value="Unassembled WGS sequence"/>
</dbReference>
<dbReference type="PROSITE" id="PS51864">
    <property type="entry name" value="ASTACIN"/>
    <property type="match status" value="1"/>
</dbReference>
<dbReference type="Pfam" id="PF01400">
    <property type="entry name" value="Astacin"/>
    <property type="match status" value="1"/>
</dbReference>
<dbReference type="PRINTS" id="PR00480">
    <property type="entry name" value="ASTACIN"/>
</dbReference>
<gene>
    <name evidence="5" type="ORF">ASIM_LOCUS625</name>
</gene>
<dbReference type="AlphaFoldDB" id="A0A0M3IZP2"/>
<dbReference type="InterPro" id="IPR024079">
    <property type="entry name" value="MetalloPept_cat_dom_sf"/>
</dbReference>
<evidence type="ECO:0000259" key="4">
    <source>
        <dbReference type="PROSITE" id="PS51864"/>
    </source>
</evidence>
<feature type="domain" description="Peptidase M12A" evidence="4">
    <location>
        <begin position="91"/>
        <end position="206"/>
    </location>
</feature>
<dbReference type="GO" id="GO:0008270">
    <property type="term" value="F:zinc ion binding"/>
    <property type="evidence" value="ECO:0007669"/>
    <property type="project" value="UniProtKB-UniRule"/>
</dbReference>
<keyword evidence="6" id="KW-1185">Reference proteome</keyword>
<name>A0A0M3IZP2_ANISI</name>
<comment type="caution">
    <text evidence="2">Lacks conserved residue(s) required for the propagation of feature annotation.</text>
</comment>
<keyword evidence="2 3" id="KW-0645">Protease</keyword>
<dbReference type="SUPFAM" id="SSF55486">
    <property type="entry name" value="Metalloproteases ('zincins'), catalytic domain"/>
    <property type="match status" value="1"/>
</dbReference>
<dbReference type="PANTHER" id="PTHR10127">
    <property type="entry name" value="DISCOIDIN, CUB, EGF, LAMININ , AND ZINC METALLOPROTEASE DOMAIN CONTAINING"/>
    <property type="match status" value="1"/>
</dbReference>
<keyword evidence="3" id="KW-0732">Signal</keyword>
<feature type="binding site" evidence="2">
    <location>
        <position position="178"/>
    </location>
    <ligand>
        <name>Zn(2+)</name>
        <dbReference type="ChEBI" id="CHEBI:29105"/>
        <note>catalytic</note>
    </ligand>
</feature>
<reference evidence="7" key="1">
    <citation type="submission" date="2017-02" db="UniProtKB">
        <authorList>
            <consortium name="WormBaseParasite"/>
        </authorList>
    </citation>
    <scope>IDENTIFICATION</scope>
</reference>
<evidence type="ECO:0000256" key="3">
    <source>
        <dbReference type="RuleBase" id="RU361183"/>
    </source>
</evidence>
<dbReference type="GO" id="GO:0006508">
    <property type="term" value="P:proteolysis"/>
    <property type="evidence" value="ECO:0007669"/>
    <property type="project" value="UniProtKB-KW"/>
</dbReference>
<dbReference type="GO" id="GO:0004222">
    <property type="term" value="F:metalloendopeptidase activity"/>
    <property type="evidence" value="ECO:0007669"/>
    <property type="project" value="UniProtKB-UniRule"/>
</dbReference>
<dbReference type="EMBL" id="UYRR01000461">
    <property type="protein sequence ID" value="VDK17914.1"/>
    <property type="molecule type" value="Genomic_DNA"/>
</dbReference>